<keyword evidence="2" id="KW-1185">Reference proteome</keyword>
<dbReference type="Gene3D" id="3.90.380.10">
    <property type="entry name" value="Naphthalene 1,2-dioxygenase Alpha Subunit, Chain A, domain 1"/>
    <property type="match status" value="1"/>
</dbReference>
<protein>
    <submittedName>
        <fullName evidence="1">Uncharacterized protein</fullName>
    </submittedName>
</protein>
<comment type="caution">
    <text evidence="1">The sequence shown here is derived from an EMBL/GenBank/DDBJ whole genome shotgun (WGS) entry which is preliminary data.</text>
</comment>
<dbReference type="Proteomes" id="UP000799441">
    <property type="component" value="Unassembled WGS sequence"/>
</dbReference>
<evidence type="ECO:0000313" key="2">
    <source>
        <dbReference type="Proteomes" id="UP000799441"/>
    </source>
</evidence>
<gene>
    <name evidence="1" type="ORF">K431DRAFT_147160</name>
</gene>
<name>A0A9P4UTC9_9PEZI</name>
<sequence>MEHTIVNKADGDTNLGRSIICFLPSSSVSHEQLLLHPTHVSAHCDNIQDRVEVYRHHDATDKQFADINAFYHQVLEEDKQLFNGSQSNFDAGVFINGELHPEKERVRLQVVRSYTAEYTLQVRTLESSAF</sequence>
<proteinExistence type="predicted"/>
<organism evidence="1 2">
    <name type="scientific">Polychaeton citri CBS 116435</name>
    <dbReference type="NCBI Taxonomy" id="1314669"/>
    <lineage>
        <taxon>Eukaryota</taxon>
        <taxon>Fungi</taxon>
        <taxon>Dikarya</taxon>
        <taxon>Ascomycota</taxon>
        <taxon>Pezizomycotina</taxon>
        <taxon>Dothideomycetes</taxon>
        <taxon>Dothideomycetidae</taxon>
        <taxon>Capnodiales</taxon>
        <taxon>Capnodiaceae</taxon>
        <taxon>Polychaeton</taxon>
    </lineage>
</organism>
<dbReference type="AlphaFoldDB" id="A0A9P4UTC9"/>
<dbReference type="EMBL" id="MU003771">
    <property type="protein sequence ID" value="KAF2724603.1"/>
    <property type="molecule type" value="Genomic_DNA"/>
</dbReference>
<evidence type="ECO:0000313" key="1">
    <source>
        <dbReference type="EMBL" id="KAF2724603.1"/>
    </source>
</evidence>
<dbReference type="OrthoDB" id="426882at2759"/>
<reference evidence="1" key="1">
    <citation type="journal article" date="2020" name="Stud. Mycol.">
        <title>101 Dothideomycetes genomes: a test case for predicting lifestyles and emergence of pathogens.</title>
        <authorList>
            <person name="Haridas S."/>
            <person name="Albert R."/>
            <person name="Binder M."/>
            <person name="Bloem J."/>
            <person name="Labutti K."/>
            <person name="Salamov A."/>
            <person name="Andreopoulos B."/>
            <person name="Baker S."/>
            <person name="Barry K."/>
            <person name="Bills G."/>
            <person name="Bluhm B."/>
            <person name="Cannon C."/>
            <person name="Castanera R."/>
            <person name="Culley D."/>
            <person name="Daum C."/>
            <person name="Ezra D."/>
            <person name="Gonzalez J."/>
            <person name="Henrissat B."/>
            <person name="Kuo A."/>
            <person name="Liang C."/>
            <person name="Lipzen A."/>
            <person name="Lutzoni F."/>
            <person name="Magnuson J."/>
            <person name="Mondo S."/>
            <person name="Nolan M."/>
            <person name="Ohm R."/>
            <person name="Pangilinan J."/>
            <person name="Park H.-J."/>
            <person name="Ramirez L."/>
            <person name="Alfaro M."/>
            <person name="Sun H."/>
            <person name="Tritt A."/>
            <person name="Yoshinaga Y."/>
            <person name="Zwiers L.-H."/>
            <person name="Turgeon B."/>
            <person name="Goodwin S."/>
            <person name="Spatafora J."/>
            <person name="Crous P."/>
            <person name="Grigoriev I."/>
        </authorList>
    </citation>
    <scope>NUCLEOTIDE SEQUENCE</scope>
    <source>
        <strain evidence="1">CBS 116435</strain>
    </source>
</reference>
<accession>A0A9P4UTC9</accession>